<keyword evidence="2" id="KW-0813">Transport</keyword>
<dbReference type="AlphaFoldDB" id="A0A101XPI0"/>
<evidence type="ECO:0000256" key="4">
    <source>
        <dbReference type="ARBA" id="ARBA00022840"/>
    </source>
</evidence>
<organism evidence="7 8">
    <name type="scientific">Ferroacidibacillus organovorans</name>
    <dbReference type="NCBI Taxonomy" id="1765683"/>
    <lineage>
        <taxon>Bacteria</taxon>
        <taxon>Bacillati</taxon>
        <taxon>Bacillota</taxon>
        <taxon>Bacilli</taxon>
        <taxon>Bacillales</taxon>
        <taxon>Alicyclobacillaceae</taxon>
        <taxon>Ferroacidibacillus</taxon>
    </lineage>
</organism>
<dbReference type="InterPro" id="IPR029439">
    <property type="entry name" value="Wzt_C"/>
</dbReference>
<dbReference type="Proteomes" id="UP000053557">
    <property type="component" value="Unassembled WGS sequence"/>
</dbReference>
<keyword evidence="5" id="KW-1278">Translocase</keyword>
<dbReference type="GO" id="GO:0016887">
    <property type="term" value="F:ATP hydrolysis activity"/>
    <property type="evidence" value="ECO:0007669"/>
    <property type="project" value="InterPro"/>
</dbReference>
<dbReference type="OrthoDB" id="9778870at2"/>
<evidence type="ECO:0000259" key="6">
    <source>
        <dbReference type="PROSITE" id="PS50893"/>
    </source>
</evidence>
<dbReference type="PROSITE" id="PS50893">
    <property type="entry name" value="ABC_TRANSPORTER_2"/>
    <property type="match status" value="1"/>
</dbReference>
<keyword evidence="4" id="KW-0067">ATP-binding</keyword>
<dbReference type="Pfam" id="PF00005">
    <property type="entry name" value="ABC_tran"/>
    <property type="match status" value="1"/>
</dbReference>
<comment type="similarity">
    <text evidence="1">Belongs to the ABC transporter superfamily.</text>
</comment>
<proteinExistence type="inferred from homology"/>
<dbReference type="Gene3D" id="3.40.50.300">
    <property type="entry name" value="P-loop containing nucleotide triphosphate hydrolases"/>
    <property type="match status" value="1"/>
</dbReference>
<reference evidence="7 8" key="1">
    <citation type="submission" date="2015-12" db="EMBL/GenBank/DDBJ databases">
        <title>Draft genome sequence of Acidibacillus ferrooxidans ITV001, isolated from a chalcopyrite acid mine drainage site in Brazil.</title>
        <authorList>
            <person name="Dall'Agnol H."/>
            <person name="Nancucheo I."/>
            <person name="Johnson B."/>
            <person name="Oliveira R."/>
            <person name="Leite L."/>
            <person name="Pylro V."/>
            <person name="Nunes G.L."/>
            <person name="Tzotzos G."/>
            <person name="Fernandes G.R."/>
            <person name="Dutra J."/>
            <person name="Orellana S.C."/>
            <person name="Oliveira G."/>
        </authorList>
    </citation>
    <scope>NUCLEOTIDE SEQUENCE [LARGE SCALE GENOMIC DNA]</scope>
    <source>
        <strain evidence="8">ITV01</strain>
    </source>
</reference>
<dbReference type="EMBL" id="LPVJ01000054">
    <property type="protein sequence ID" value="KUO95219.1"/>
    <property type="molecule type" value="Genomic_DNA"/>
</dbReference>
<dbReference type="PANTHER" id="PTHR46743:SF2">
    <property type="entry name" value="TEICHOIC ACIDS EXPORT ATP-BINDING PROTEIN TAGH"/>
    <property type="match status" value="1"/>
</dbReference>
<keyword evidence="8" id="KW-1185">Reference proteome</keyword>
<dbReference type="RefSeq" id="WP_067717775.1">
    <property type="nucleotide sequence ID" value="NZ_LPVJ01000054.1"/>
</dbReference>
<keyword evidence="3" id="KW-0547">Nucleotide-binding</keyword>
<evidence type="ECO:0000256" key="1">
    <source>
        <dbReference type="ARBA" id="ARBA00005417"/>
    </source>
</evidence>
<dbReference type="GO" id="GO:0005524">
    <property type="term" value="F:ATP binding"/>
    <property type="evidence" value="ECO:0007669"/>
    <property type="project" value="UniProtKB-KW"/>
</dbReference>
<name>A0A101XPI0_9BACL</name>
<evidence type="ECO:0000313" key="8">
    <source>
        <dbReference type="Proteomes" id="UP000053557"/>
    </source>
</evidence>
<dbReference type="GO" id="GO:0016020">
    <property type="term" value="C:membrane"/>
    <property type="evidence" value="ECO:0007669"/>
    <property type="project" value="InterPro"/>
</dbReference>
<evidence type="ECO:0000256" key="3">
    <source>
        <dbReference type="ARBA" id="ARBA00022741"/>
    </source>
</evidence>
<dbReference type="InterPro" id="IPR050683">
    <property type="entry name" value="Bact_Polysacc_Export_ATP-bd"/>
</dbReference>
<dbReference type="Gene3D" id="2.70.50.60">
    <property type="entry name" value="abc- transporter (atp binding component) like domain"/>
    <property type="match status" value="1"/>
</dbReference>
<dbReference type="SMART" id="SM00382">
    <property type="entry name" value="AAA"/>
    <property type="match status" value="1"/>
</dbReference>
<sequence>MVNTEKVIRVQNVSKSFRVHTERNSTLKERVLYAGRAKYRDFVALRDVSLEVTRGESLGLIGVNGSGKSTLLKLMSKILYPDSGSVDVRGRVSSLLELGAGFHPDFSGRENVFMNGALLGLSRKEIRDKFDEIIDFSELGDFIDEPVRSYSSGMYMRLAFSVAVAVDPEIILIDEILAVGDAAFQAKCMNRLRTLRARDTTIIIVTHDTAAVERFCDRVVWMHDSRVKMEGKPINCIQSYLATVFKASNEGSNAMSFERSDTSEISEEIRSINDRVSSEATDAGHRWGTGDVSIDEVVVTSSAGQGLVQCGEPLDITIRFSVKQAVSDVDFGIGIFTADDVQCYGTNTRLDRYDTISLVQGSGSITFHSTDFCLLPGSYWIDVACSAADTQAHDYWRRATQIQVYSDINDVGLCRVPHEWALSIDS</sequence>
<dbReference type="PANTHER" id="PTHR46743">
    <property type="entry name" value="TEICHOIC ACIDS EXPORT ATP-BINDING PROTEIN TAGH"/>
    <property type="match status" value="1"/>
</dbReference>
<gene>
    <name evidence="7" type="ORF">ATW55_13840</name>
</gene>
<dbReference type="Pfam" id="PF14524">
    <property type="entry name" value="Wzt_C"/>
    <property type="match status" value="1"/>
</dbReference>
<dbReference type="InterPro" id="IPR003593">
    <property type="entry name" value="AAA+_ATPase"/>
</dbReference>
<evidence type="ECO:0000256" key="2">
    <source>
        <dbReference type="ARBA" id="ARBA00022448"/>
    </source>
</evidence>
<dbReference type="InterPro" id="IPR003439">
    <property type="entry name" value="ABC_transporter-like_ATP-bd"/>
</dbReference>
<dbReference type="InterPro" id="IPR027417">
    <property type="entry name" value="P-loop_NTPase"/>
</dbReference>
<dbReference type="InterPro" id="IPR015860">
    <property type="entry name" value="ABC_transpr_TagH-like"/>
</dbReference>
<dbReference type="SUPFAM" id="SSF52540">
    <property type="entry name" value="P-loop containing nucleoside triphosphate hydrolases"/>
    <property type="match status" value="1"/>
</dbReference>
<dbReference type="CDD" id="cd03220">
    <property type="entry name" value="ABC_KpsT_Wzt"/>
    <property type="match status" value="1"/>
</dbReference>
<dbReference type="CDD" id="cd10147">
    <property type="entry name" value="Wzt_C-like"/>
    <property type="match status" value="1"/>
</dbReference>
<protein>
    <recommendedName>
        <fullName evidence="6">ABC transporter domain-containing protein</fullName>
    </recommendedName>
</protein>
<dbReference type="GO" id="GO:0140359">
    <property type="term" value="F:ABC-type transporter activity"/>
    <property type="evidence" value="ECO:0007669"/>
    <property type="project" value="InterPro"/>
</dbReference>
<evidence type="ECO:0000256" key="5">
    <source>
        <dbReference type="ARBA" id="ARBA00022967"/>
    </source>
</evidence>
<feature type="domain" description="ABC transporter" evidence="6">
    <location>
        <begin position="8"/>
        <end position="249"/>
    </location>
</feature>
<evidence type="ECO:0000313" key="7">
    <source>
        <dbReference type="EMBL" id="KUO95219.1"/>
    </source>
</evidence>
<comment type="caution">
    <text evidence="7">The sequence shown here is derived from an EMBL/GenBank/DDBJ whole genome shotgun (WGS) entry which is preliminary data.</text>
</comment>
<accession>A0A101XPI0</accession>